<dbReference type="KEGG" id="cqu:CpipJ_CPIJ010402"/>
<reference evidence="2" key="1">
    <citation type="submission" date="2007-03" db="EMBL/GenBank/DDBJ databases">
        <title>Annotation of Culex pipiens quinquefasciatus.</title>
        <authorList>
            <consortium name="The Broad Institute Genome Sequencing Platform"/>
            <person name="Atkinson P.W."/>
            <person name="Hemingway J."/>
            <person name="Christensen B.M."/>
            <person name="Higgs S."/>
            <person name="Kodira C."/>
            <person name="Hannick L."/>
            <person name="Megy K."/>
            <person name="O'Leary S."/>
            <person name="Pearson M."/>
            <person name="Haas B.J."/>
            <person name="Mauceli E."/>
            <person name="Wortman J.R."/>
            <person name="Lee N.H."/>
            <person name="Guigo R."/>
            <person name="Stanke M."/>
            <person name="Alvarado L."/>
            <person name="Amedeo P."/>
            <person name="Antoine C.H."/>
            <person name="Arensburger P."/>
            <person name="Bidwell S.L."/>
            <person name="Crawford M."/>
            <person name="Camaro F."/>
            <person name="Devon K."/>
            <person name="Engels R."/>
            <person name="Hammond M."/>
            <person name="Howarth C."/>
            <person name="Koehrsen M."/>
            <person name="Lawson D."/>
            <person name="Montgomery P."/>
            <person name="Nene V."/>
            <person name="Nusbaum C."/>
            <person name="Puiu D."/>
            <person name="Romero-Severson J."/>
            <person name="Severson D.W."/>
            <person name="Shumway M."/>
            <person name="Sisk P."/>
            <person name="Stolte C."/>
            <person name="Zeng Q."/>
            <person name="Eisenstadt E."/>
            <person name="Fraser-Liggett C."/>
            <person name="Strausberg R."/>
            <person name="Galagan J."/>
            <person name="Birren B."/>
            <person name="Collins F.H."/>
        </authorList>
    </citation>
    <scope>NUCLEOTIDE SEQUENCE [LARGE SCALE GENOMIC DNA]</scope>
    <source>
        <strain evidence="2">JHB</strain>
    </source>
</reference>
<dbReference type="AlphaFoldDB" id="B0WUA9"/>
<evidence type="ECO:0000313" key="4">
    <source>
        <dbReference type="Proteomes" id="UP000002320"/>
    </source>
</evidence>
<dbReference type="EnsemblMetazoa" id="CPIJ010402-RA">
    <property type="protein sequence ID" value="CPIJ010402-PA"/>
    <property type="gene ID" value="CPIJ010402"/>
</dbReference>
<feature type="region of interest" description="Disordered" evidence="1">
    <location>
        <begin position="1"/>
        <end position="22"/>
    </location>
</feature>
<proteinExistence type="predicted"/>
<evidence type="ECO:0000313" key="3">
    <source>
        <dbReference type="EnsemblMetazoa" id="CPIJ010402-PA"/>
    </source>
</evidence>
<keyword evidence="4" id="KW-1185">Reference proteome</keyword>
<dbReference type="HOGENOM" id="CLU_1162147_0_0_1"/>
<reference evidence="3" key="2">
    <citation type="submission" date="2021-02" db="UniProtKB">
        <authorList>
            <consortium name="EnsemblMetazoa"/>
        </authorList>
    </citation>
    <scope>IDENTIFICATION</scope>
    <source>
        <strain evidence="3">JHB</strain>
    </source>
</reference>
<dbReference type="EMBL" id="DS232103">
    <property type="protein sequence ID" value="EDS34881.1"/>
    <property type="molecule type" value="Genomic_DNA"/>
</dbReference>
<organism>
    <name type="scientific">Culex quinquefasciatus</name>
    <name type="common">Southern house mosquito</name>
    <name type="synonym">Culex pungens</name>
    <dbReference type="NCBI Taxonomy" id="7176"/>
    <lineage>
        <taxon>Eukaryota</taxon>
        <taxon>Metazoa</taxon>
        <taxon>Ecdysozoa</taxon>
        <taxon>Arthropoda</taxon>
        <taxon>Hexapoda</taxon>
        <taxon>Insecta</taxon>
        <taxon>Pterygota</taxon>
        <taxon>Neoptera</taxon>
        <taxon>Endopterygota</taxon>
        <taxon>Diptera</taxon>
        <taxon>Nematocera</taxon>
        <taxon>Culicoidea</taxon>
        <taxon>Culicidae</taxon>
        <taxon>Culicinae</taxon>
        <taxon>Culicini</taxon>
        <taxon>Culex</taxon>
        <taxon>Culex</taxon>
    </lineage>
</organism>
<sequence>MQLRHGRQCIPPGKSSAEDDQCGLTSDLAERRSRKEAESWTCFASCHRTVRVAASMRCQRLAASSPAYEGLIRLHPMECVRIHRNRDGLRQFRETVVSRNYFACDDLDQQVSGFRRRSAGERWWGRRWRFDDRGADLALHSIGHRRQAARSVPNRLLLPFRVKNSCFLEDLLKNGTVTKLSRSYLLVILLSLGYKKRVDPDAVEDTMKKKTDLYGTQASDRILGPEPVTATFDPTKKQS</sequence>
<gene>
    <name evidence="3" type="primary">6043298</name>
    <name evidence="2" type="ORF">CpipJ_CPIJ010402</name>
</gene>
<dbReference type="VEuPathDB" id="VectorBase:CPIJ010402"/>
<accession>B0WUA9</accession>
<dbReference type="InParanoid" id="B0WUA9"/>
<evidence type="ECO:0000313" key="2">
    <source>
        <dbReference type="EMBL" id="EDS34881.1"/>
    </source>
</evidence>
<evidence type="ECO:0000256" key="1">
    <source>
        <dbReference type="SAM" id="MobiDB-lite"/>
    </source>
</evidence>
<name>B0WUA9_CULQU</name>
<dbReference type="Proteomes" id="UP000002320">
    <property type="component" value="Unassembled WGS sequence"/>
</dbReference>
<protein>
    <submittedName>
        <fullName evidence="2 3">Uncharacterized protein</fullName>
    </submittedName>
</protein>